<name>A0AAN4Z410_9BILA</name>
<comment type="caution">
    <text evidence="1">The sequence shown here is derived from an EMBL/GenBank/DDBJ whole genome shotgun (WGS) entry which is preliminary data.</text>
</comment>
<feature type="non-terminal residue" evidence="1">
    <location>
        <position position="169"/>
    </location>
</feature>
<organism evidence="1 2">
    <name type="scientific">Pristionchus mayeri</name>
    <dbReference type="NCBI Taxonomy" id="1317129"/>
    <lineage>
        <taxon>Eukaryota</taxon>
        <taxon>Metazoa</taxon>
        <taxon>Ecdysozoa</taxon>
        <taxon>Nematoda</taxon>
        <taxon>Chromadorea</taxon>
        <taxon>Rhabditida</taxon>
        <taxon>Rhabditina</taxon>
        <taxon>Diplogasteromorpha</taxon>
        <taxon>Diplogasteroidea</taxon>
        <taxon>Neodiplogasteridae</taxon>
        <taxon>Pristionchus</taxon>
    </lineage>
</organism>
<protein>
    <submittedName>
        <fullName evidence="1">Uncharacterized protein</fullName>
    </submittedName>
</protein>
<proteinExistence type="predicted"/>
<dbReference type="AlphaFoldDB" id="A0AAN4Z410"/>
<sequence length="169" mass="18842">VAVLTVVELRVTGATLLFVNRALRTDRFSFPFNASCILSPSAAQSARPSVELKTEEEHKVANADLGNATLAEFVDESTRELTVHLDYSNHPEVLWPLIHVLSMRPLDGSQDMGGTSAHEVLRVAIAHFECLRPHFRARGEHFAEDFMKLEPALTIDHINMLVPILIHIL</sequence>
<accession>A0AAN4Z410</accession>
<evidence type="ECO:0000313" key="2">
    <source>
        <dbReference type="Proteomes" id="UP001328107"/>
    </source>
</evidence>
<reference evidence="2" key="1">
    <citation type="submission" date="2022-10" db="EMBL/GenBank/DDBJ databases">
        <title>Genome assembly of Pristionchus species.</title>
        <authorList>
            <person name="Yoshida K."/>
            <person name="Sommer R.J."/>
        </authorList>
    </citation>
    <scope>NUCLEOTIDE SEQUENCE [LARGE SCALE GENOMIC DNA]</scope>
    <source>
        <strain evidence="2">RS5460</strain>
    </source>
</reference>
<dbReference type="EMBL" id="BTRK01000001">
    <property type="protein sequence ID" value="GMR32919.1"/>
    <property type="molecule type" value="Genomic_DNA"/>
</dbReference>
<keyword evidence="2" id="KW-1185">Reference proteome</keyword>
<evidence type="ECO:0000313" key="1">
    <source>
        <dbReference type="EMBL" id="GMR32919.1"/>
    </source>
</evidence>
<feature type="non-terminal residue" evidence="1">
    <location>
        <position position="1"/>
    </location>
</feature>
<dbReference type="Proteomes" id="UP001328107">
    <property type="component" value="Unassembled WGS sequence"/>
</dbReference>
<gene>
    <name evidence="1" type="ORF">PMAYCL1PPCAC_03114</name>
</gene>